<reference evidence="2 3" key="1">
    <citation type="submission" date="2019-02" db="EMBL/GenBank/DDBJ databases">
        <title>Kribbella capetownensis sp. nov. and Kribbella speibonae sp. nov., isolated from soil.</title>
        <authorList>
            <person name="Curtis S.M."/>
            <person name="Norton I."/>
            <person name="Everest G.J."/>
            <person name="Meyers P.R."/>
        </authorList>
    </citation>
    <scope>NUCLEOTIDE SEQUENCE [LARGE SCALE GENOMIC DNA]</scope>
    <source>
        <strain evidence="2 3">YM53</strain>
    </source>
</reference>
<dbReference type="Proteomes" id="UP000293342">
    <property type="component" value="Unassembled WGS sequence"/>
</dbReference>
<keyword evidence="3" id="KW-1185">Reference proteome</keyword>
<feature type="chain" id="PRO_5020449865" evidence="1">
    <location>
        <begin position="21"/>
        <end position="83"/>
    </location>
</feature>
<sequence length="83" mass="8265">MTFVGFLIIGWLVISPPASGSATATCDSVLGAEAYRIHGEVTKTAIETCAAGQTKRSGWAALLAVPVAVLASAAMTKGSPSAG</sequence>
<evidence type="ECO:0000256" key="1">
    <source>
        <dbReference type="SAM" id="SignalP"/>
    </source>
</evidence>
<evidence type="ECO:0000313" key="2">
    <source>
        <dbReference type="EMBL" id="TCC37386.1"/>
    </source>
</evidence>
<dbReference type="RefSeq" id="WP_131518989.1">
    <property type="nucleotide sequence ID" value="NZ_SJKD01000015.1"/>
</dbReference>
<keyword evidence="1" id="KW-0732">Signal</keyword>
<protein>
    <submittedName>
        <fullName evidence="2">Uncharacterized protein</fullName>
    </submittedName>
</protein>
<name>A0A4R0J013_9ACTN</name>
<feature type="signal peptide" evidence="1">
    <location>
        <begin position="1"/>
        <end position="20"/>
    </location>
</feature>
<evidence type="ECO:0000313" key="3">
    <source>
        <dbReference type="Proteomes" id="UP000293342"/>
    </source>
</evidence>
<accession>A0A4R0J013</accession>
<organism evidence="2 3">
    <name type="scientific">Kribbella capetownensis</name>
    <dbReference type="NCBI Taxonomy" id="1572659"/>
    <lineage>
        <taxon>Bacteria</taxon>
        <taxon>Bacillati</taxon>
        <taxon>Actinomycetota</taxon>
        <taxon>Actinomycetes</taxon>
        <taxon>Propionibacteriales</taxon>
        <taxon>Kribbellaceae</taxon>
        <taxon>Kribbella</taxon>
    </lineage>
</organism>
<dbReference type="EMBL" id="SJKD01000015">
    <property type="protein sequence ID" value="TCC37386.1"/>
    <property type="molecule type" value="Genomic_DNA"/>
</dbReference>
<proteinExistence type="predicted"/>
<gene>
    <name evidence="2" type="ORF">E0H75_40190</name>
</gene>
<dbReference type="AlphaFoldDB" id="A0A4R0J013"/>
<comment type="caution">
    <text evidence="2">The sequence shown here is derived from an EMBL/GenBank/DDBJ whole genome shotgun (WGS) entry which is preliminary data.</text>
</comment>